<dbReference type="InterPro" id="IPR003594">
    <property type="entry name" value="HATPase_dom"/>
</dbReference>
<gene>
    <name evidence="10" type="ORF">KHLLAP_LOCUS10254</name>
</gene>
<dbReference type="PANTHER" id="PTHR43047:SF66">
    <property type="entry name" value="HISKA"/>
    <property type="match status" value="1"/>
</dbReference>
<dbReference type="EMBL" id="CAUWAG010000013">
    <property type="protein sequence ID" value="CAJ2509786.1"/>
    <property type="molecule type" value="Genomic_DNA"/>
</dbReference>
<proteinExistence type="predicted"/>
<evidence type="ECO:0000256" key="6">
    <source>
        <dbReference type="PROSITE-ProRule" id="PRU00169"/>
    </source>
</evidence>
<evidence type="ECO:0000259" key="8">
    <source>
        <dbReference type="PROSITE" id="PS50109"/>
    </source>
</evidence>
<comment type="catalytic activity">
    <reaction evidence="1">
        <text>ATP + protein L-histidine = ADP + protein N-phospho-L-histidine.</text>
        <dbReference type="EC" id="2.7.13.3"/>
    </reaction>
</comment>
<name>A0AAI8VRM2_9PEZI</name>
<feature type="domain" description="Response regulatory" evidence="9">
    <location>
        <begin position="753"/>
        <end position="882"/>
    </location>
</feature>
<dbReference type="Pfam" id="PF00072">
    <property type="entry name" value="Response_reg"/>
    <property type="match status" value="1"/>
</dbReference>
<keyword evidence="4" id="KW-0808">Transferase</keyword>
<dbReference type="InterPro" id="IPR001789">
    <property type="entry name" value="Sig_transdc_resp-reg_receiver"/>
</dbReference>
<evidence type="ECO:0000256" key="3">
    <source>
        <dbReference type="ARBA" id="ARBA00022553"/>
    </source>
</evidence>
<dbReference type="PROSITE" id="PS50109">
    <property type="entry name" value="HIS_KIN"/>
    <property type="match status" value="1"/>
</dbReference>
<dbReference type="GO" id="GO:0000155">
    <property type="term" value="F:phosphorelay sensor kinase activity"/>
    <property type="evidence" value="ECO:0007669"/>
    <property type="project" value="InterPro"/>
</dbReference>
<keyword evidence="5" id="KW-0418">Kinase</keyword>
<comment type="caution">
    <text evidence="10">The sequence shown here is derived from an EMBL/GenBank/DDBJ whole genome shotgun (WGS) entry which is preliminary data.</text>
</comment>
<reference evidence="10" key="1">
    <citation type="submission" date="2023-10" db="EMBL/GenBank/DDBJ databases">
        <authorList>
            <person name="Hackl T."/>
        </authorList>
    </citation>
    <scope>NUCLEOTIDE SEQUENCE</scope>
</reference>
<feature type="modified residue" description="4-aspartylphosphate" evidence="6">
    <location>
        <position position="812"/>
    </location>
</feature>
<dbReference type="SMART" id="SM00388">
    <property type="entry name" value="HisKA"/>
    <property type="match status" value="1"/>
</dbReference>
<dbReference type="InterPro" id="IPR035965">
    <property type="entry name" value="PAS-like_dom_sf"/>
</dbReference>
<feature type="compositionally biased region" description="Basic and acidic residues" evidence="7">
    <location>
        <begin position="639"/>
        <end position="654"/>
    </location>
</feature>
<dbReference type="CDD" id="cd17546">
    <property type="entry name" value="REC_hyHK_CKI1_RcsC-like"/>
    <property type="match status" value="1"/>
</dbReference>
<dbReference type="EC" id="2.7.13.3" evidence="2"/>
<dbReference type="Gene3D" id="3.30.450.20">
    <property type="entry name" value="PAS domain"/>
    <property type="match status" value="1"/>
</dbReference>
<keyword evidence="11" id="KW-1185">Reference proteome</keyword>
<keyword evidence="3 6" id="KW-0597">Phosphoprotein</keyword>
<dbReference type="InterPro" id="IPR003661">
    <property type="entry name" value="HisK_dim/P_dom"/>
</dbReference>
<evidence type="ECO:0000256" key="5">
    <source>
        <dbReference type="ARBA" id="ARBA00022777"/>
    </source>
</evidence>
<evidence type="ECO:0000256" key="7">
    <source>
        <dbReference type="SAM" id="MobiDB-lite"/>
    </source>
</evidence>
<evidence type="ECO:0000313" key="11">
    <source>
        <dbReference type="Proteomes" id="UP001295740"/>
    </source>
</evidence>
<feature type="domain" description="Histidine kinase" evidence="8">
    <location>
        <begin position="347"/>
        <end position="612"/>
    </location>
</feature>
<dbReference type="PANTHER" id="PTHR43047">
    <property type="entry name" value="TWO-COMPONENT HISTIDINE PROTEIN KINASE"/>
    <property type="match status" value="1"/>
</dbReference>
<evidence type="ECO:0000256" key="1">
    <source>
        <dbReference type="ARBA" id="ARBA00000085"/>
    </source>
</evidence>
<dbReference type="SUPFAM" id="SSF55785">
    <property type="entry name" value="PYP-like sensor domain (PAS domain)"/>
    <property type="match status" value="1"/>
</dbReference>
<accession>A0AAI8VRM2</accession>
<evidence type="ECO:0000256" key="2">
    <source>
        <dbReference type="ARBA" id="ARBA00012438"/>
    </source>
</evidence>
<dbReference type="Gene3D" id="3.40.50.2300">
    <property type="match status" value="1"/>
</dbReference>
<dbReference type="PROSITE" id="PS50110">
    <property type="entry name" value="RESPONSE_REGULATORY"/>
    <property type="match status" value="1"/>
</dbReference>
<dbReference type="InterPro" id="IPR036890">
    <property type="entry name" value="HATPase_C_sf"/>
</dbReference>
<evidence type="ECO:0000259" key="9">
    <source>
        <dbReference type="PROSITE" id="PS50110"/>
    </source>
</evidence>
<dbReference type="Gene3D" id="1.10.287.130">
    <property type="match status" value="1"/>
</dbReference>
<dbReference type="SMART" id="SM00448">
    <property type="entry name" value="REC"/>
    <property type="match status" value="1"/>
</dbReference>
<dbReference type="SUPFAM" id="SSF52172">
    <property type="entry name" value="CheY-like"/>
    <property type="match status" value="1"/>
</dbReference>
<dbReference type="CDD" id="cd00082">
    <property type="entry name" value="HisKA"/>
    <property type="match status" value="1"/>
</dbReference>
<feature type="region of interest" description="Disordered" evidence="7">
    <location>
        <begin position="141"/>
        <end position="196"/>
    </location>
</feature>
<dbReference type="InterPro" id="IPR004358">
    <property type="entry name" value="Sig_transdc_His_kin-like_C"/>
</dbReference>
<feature type="region of interest" description="Disordered" evidence="7">
    <location>
        <begin position="639"/>
        <end position="682"/>
    </location>
</feature>
<protein>
    <recommendedName>
        <fullName evidence="2">histidine kinase</fullName>
        <ecNumber evidence="2">2.7.13.3</ecNumber>
    </recommendedName>
</protein>
<dbReference type="InterPro" id="IPR005467">
    <property type="entry name" value="His_kinase_dom"/>
</dbReference>
<organism evidence="10 11">
    <name type="scientific">Anthostomella pinea</name>
    <dbReference type="NCBI Taxonomy" id="933095"/>
    <lineage>
        <taxon>Eukaryota</taxon>
        <taxon>Fungi</taxon>
        <taxon>Dikarya</taxon>
        <taxon>Ascomycota</taxon>
        <taxon>Pezizomycotina</taxon>
        <taxon>Sordariomycetes</taxon>
        <taxon>Xylariomycetidae</taxon>
        <taxon>Xylariales</taxon>
        <taxon>Xylariaceae</taxon>
        <taxon>Anthostomella</taxon>
    </lineage>
</organism>
<sequence length="887" mass="98442">MTSHSAGALLNRDVVDAFYTNPLPGGANAWSRSTLGAAHNWRPALQAFTRTLASFSYPAALFWGEDLILLSNHAWAEAGGIDQQGQPQRKSLSPETYESLCHALKGGKQTRIRSHEILRASKENDTDYTLLVSPLFDAEDGGPKEPAGVLAQLLPPSPTDNKPRGDQDRQATPTRGTPQLDALEDPKDDGEPQDNVALDQHPFFHRFAEMVPCGIAILDHNAEAIFVNQHFFDLTSHRADGNSFQAWPQSICEEDYDRVMNAYKEAFTSQQQLRTEFRASSEGHPWRLLFLNPLGNESLQHVSLREYGGFICSVVDITSEKSAELSERRSANEARKRREQQEKFIDMISHEIRNPLSAVLHCSEDVAEAIQGGPNGVDVDAIRESIETIDLCVQHQQNIVNDVLSFSKLDSEILSLSPQPSQPRRQVARSLKMFQPEFRKQGIDFEYEIDSSYVKSNVDWVMADLPRIGQVLINLVTNAIKFTSRKKGEKKIQVGIGASLNRPTSYPPNVVFFNSEEEYHLDSTKDAAWGNGEALYVMIAVQDTGIGISDDGQKRLFERFHQATPKTEENYGGSGLGLNIARKICHIHGGEIGVSSKENLGSTFGFFFKVRRADTPEDGSRTEVDRGEDEAEGQFAEQLRAHGTEEPDRADESKMPTSLNHAPVRDTSLVEPNSGEEDTQRDHTAEIATEVDKDVGPPDANQAPTSMRPALRAQGSGMVLRSAEITARVTDRDNTKSTEGGCNQSQYKTEKPHVLLVEDNVINQRLLFRKLEKQGYLVTTANNGEEAVDAVKSAPPHSPSSNELPFDVILMDQEMPRLDGNGASRAIRELEENNKAPRIKILGVTANVRKEQQEVMREAGMDDIISKPYKIDEIVGKIRGMIQKPAS</sequence>
<dbReference type="GO" id="GO:0009927">
    <property type="term" value="F:histidine phosphotransfer kinase activity"/>
    <property type="evidence" value="ECO:0007669"/>
    <property type="project" value="TreeGrafter"/>
</dbReference>
<dbReference type="Gene3D" id="3.30.565.10">
    <property type="entry name" value="Histidine kinase-like ATPase, C-terminal domain"/>
    <property type="match status" value="1"/>
</dbReference>
<dbReference type="InterPro" id="IPR036097">
    <property type="entry name" value="HisK_dim/P_sf"/>
</dbReference>
<evidence type="ECO:0000256" key="4">
    <source>
        <dbReference type="ARBA" id="ARBA00022679"/>
    </source>
</evidence>
<dbReference type="Pfam" id="PF02518">
    <property type="entry name" value="HATPase_c"/>
    <property type="match status" value="1"/>
</dbReference>
<dbReference type="AlphaFoldDB" id="A0AAI8VRM2"/>
<dbReference type="SMART" id="SM00387">
    <property type="entry name" value="HATPase_c"/>
    <property type="match status" value="1"/>
</dbReference>
<feature type="compositionally biased region" description="Acidic residues" evidence="7">
    <location>
        <begin position="182"/>
        <end position="192"/>
    </location>
</feature>
<dbReference type="Pfam" id="PF00512">
    <property type="entry name" value="HisKA"/>
    <property type="match status" value="1"/>
</dbReference>
<evidence type="ECO:0000313" key="10">
    <source>
        <dbReference type="EMBL" id="CAJ2509786.1"/>
    </source>
</evidence>
<dbReference type="SUPFAM" id="SSF47384">
    <property type="entry name" value="Homodimeric domain of signal transducing histidine kinase"/>
    <property type="match status" value="1"/>
</dbReference>
<dbReference type="Proteomes" id="UP001295740">
    <property type="component" value="Unassembled WGS sequence"/>
</dbReference>
<dbReference type="PRINTS" id="PR00344">
    <property type="entry name" value="BCTRLSENSOR"/>
</dbReference>
<dbReference type="GO" id="GO:0005886">
    <property type="term" value="C:plasma membrane"/>
    <property type="evidence" value="ECO:0007669"/>
    <property type="project" value="TreeGrafter"/>
</dbReference>
<dbReference type="SUPFAM" id="SSF55874">
    <property type="entry name" value="ATPase domain of HSP90 chaperone/DNA topoisomerase II/histidine kinase"/>
    <property type="match status" value="1"/>
</dbReference>
<dbReference type="InterPro" id="IPR011006">
    <property type="entry name" value="CheY-like_superfamily"/>
</dbReference>